<dbReference type="HOGENOM" id="CLU_2672750_0_0_1"/>
<dbReference type="AlphaFoldDB" id="A0A0D0B6B8"/>
<keyword evidence="2" id="KW-1185">Reference proteome</keyword>
<evidence type="ECO:0000313" key="1">
    <source>
        <dbReference type="EMBL" id="KIK39428.1"/>
    </source>
</evidence>
<accession>A0A0D0B6B8</accession>
<sequence length="75" mass="8471">MPVPQFLDFLSEVNGRPVMPNVYSPENLLASLRKLTTNFDLVDTSGCPDPSVVVWKGMNSNRPWGYIKRTTLETE</sequence>
<dbReference type="EMBL" id="KN835343">
    <property type="protein sequence ID" value="KIK39428.1"/>
    <property type="molecule type" value="Genomic_DNA"/>
</dbReference>
<dbReference type="Proteomes" id="UP000054485">
    <property type="component" value="Unassembled WGS sequence"/>
</dbReference>
<protein>
    <submittedName>
        <fullName evidence="1">Uncharacterized protein</fullName>
    </submittedName>
</protein>
<reference evidence="1 2" key="1">
    <citation type="submission" date="2014-04" db="EMBL/GenBank/DDBJ databases">
        <authorList>
            <consortium name="DOE Joint Genome Institute"/>
            <person name="Kuo A."/>
            <person name="Ruytinx J."/>
            <person name="Rineau F."/>
            <person name="Colpaert J."/>
            <person name="Kohler A."/>
            <person name="Nagy L.G."/>
            <person name="Floudas D."/>
            <person name="Copeland A."/>
            <person name="Barry K.W."/>
            <person name="Cichocki N."/>
            <person name="Veneault-Fourrey C."/>
            <person name="LaButti K."/>
            <person name="Lindquist E.A."/>
            <person name="Lipzen A."/>
            <person name="Lundell T."/>
            <person name="Morin E."/>
            <person name="Murat C."/>
            <person name="Sun H."/>
            <person name="Tunlid A."/>
            <person name="Henrissat B."/>
            <person name="Grigoriev I.V."/>
            <person name="Hibbett D.S."/>
            <person name="Martin F."/>
            <person name="Nordberg H.P."/>
            <person name="Cantor M.N."/>
            <person name="Hua S.X."/>
        </authorList>
    </citation>
    <scope>NUCLEOTIDE SEQUENCE [LARGE SCALE GENOMIC DNA]</scope>
    <source>
        <strain evidence="1 2">UH-Slu-Lm8-n1</strain>
    </source>
</reference>
<organism evidence="1 2">
    <name type="scientific">Suillus luteus UH-Slu-Lm8-n1</name>
    <dbReference type="NCBI Taxonomy" id="930992"/>
    <lineage>
        <taxon>Eukaryota</taxon>
        <taxon>Fungi</taxon>
        <taxon>Dikarya</taxon>
        <taxon>Basidiomycota</taxon>
        <taxon>Agaricomycotina</taxon>
        <taxon>Agaricomycetes</taxon>
        <taxon>Agaricomycetidae</taxon>
        <taxon>Boletales</taxon>
        <taxon>Suillineae</taxon>
        <taxon>Suillaceae</taxon>
        <taxon>Suillus</taxon>
    </lineage>
</organism>
<evidence type="ECO:0000313" key="2">
    <source>
        <dbReference type="Proteomes" id="UP000054485"/>
    </source>
</evidence>
<reference evidence="2" key="2">
    <citation type="submission" date="2015-01" db="EMBL/GenBank/DDBJ databases">
        <title>Evolutionary Origins and Diversification of the Mycorrhizal Mutualists.</title>
        <authorList>
            <consortium name="DOE Joint Genome Institute"/>
            <consortium name="Mycorrhizal Genomics Consortium"/>
            <person name="Kohler A."/>
            <person name="Kuo A."/>
            <person name="Nagy L.G."/>
            <person name="Floudas D."/>
            <person name="Copeland A."/>
            <person name="Barry K.W."/>
            <person name="Cichocki N."/>
            <person name="Veneault-Fourrey C."/>
            <person name="LaButti K."/>
            <person name="Lindquist E.A."/>
            <person name="Lipzen A."/>
            <person name="Lundell T."/>
            <person name="Morin E."/>
            <person name="Murat C."/>
            <person name="Riley R."/>
            <person name="Ohm R."/>
            <person name="Sun H."/>
            <person name="Tunlid A."/>
            <person name="Henrissat B."/>
            <person name="Grigoriev I.V."/>
            <person name="Hibbett D.S."/>
            <person name="Martin F."/>
        </authorList>
    </citation>
    <scope>NUCLEOTIDE SEQUENCE [LARGE SCALE GENOMIC DNA]</scope>
    <source>
        <strain evidence="2">UH-Slu-Lm8-n1</strain>
    </source>
</reference>
<name>A0A0D0B6B8_9AGAM</name>
<proteinExistence type="predicted"/>
<dbReference type="InParanoid" id="A0A0D0B6B8"/>
<gene>
    <name evidence="1" type="ORF">CY34DRAFT_336604</name>
</gene>